<reference evidence="3 4" key="1">
    <citation type="journal article" date="2016" name="Nat. Commun.">
        <title>Thousands of microbial genomes shed light on interconnected biogeochemical processes in an aquifer system.</title>
        <authorList>
            <person name="Anantharaman K."/>
            <person name="Brown C.T."/>
            <person name="Hug L.A."/>
            <person name="Sharon I."/>
            <person name="Castelle C.J."/>
            <person name="Probst A.J."/>
            <person name="Thomas B.C."/>
            <person name="Singh A."/>
            <person name="Wilkins M.J."/>
            <person name="Karaoz U."/>
            <person name="Brodie E.L."/>
            <person name="Williams K.H."/>
            <person name="Hubbard S.S."/>
            <person name="Banfield J.F."/>
        </authorList>
    </citation>
    <scope>NUCLEOTIDE SEQUENCE [LARGE SCALE GENOMIC DNA]</scope>
</reference>
<dbReference type="InterPro" id="IPR001296">
    <property type="entry name" value="Glyco_trans_1"/>
</dbReference>
<dbReference type="InterPro" id="IPR028098">
    <property type="entry name" value="Glyco_trans_4-like_N"/>
</dbReference>
<dbReference type="Pfam" id="PF00534">
    <property type="entry name" value="Glycos_transf_1"/>
    <property type="match status" value="1"/>
</dbReference>
<dbReference type="PANTHER" id="PTHR12526">
    <property type="entry name" value="GLYCOSYLTRANSFERASE"/>
    <property type="match status" value="1"/>
</dbReference>
<dbReference type="Gene3D" id="3.40.50.2000">
    <property type="entry name" value="Glycogen Phosphorylase B"/>
    <property type="match status" value="2"/>
</dbReference>
<dbReference type="SUPFAM" id="SSF53756">
    <property type="entry name" value="UDP-Glycosyltransferase/glycogen phosphorylase"/>
    <property type="match status" value="1"/>
</dbReference>
<evidence type="ECO:0000313" key="3">
    <source>
        <dbReference type="EMBL" id="OGG67753.1"/>
    </source>
</evidence>
<name>A0A1F6E264_9BACT</name>
<sequence length="382" mass="42285">MSEVGRKKILYVITKSNWGGAQTYVYTLATYFKKEGSRVAVALGGTGQARANAGLLAEKLADADIQTIFVQNFMRNISLLRECKAFFELVRIFKKEAPDIVHLNSSKAGGIGALAGRIAGVQKVVFTSHGLAYDEDKDPLTRLFRWLATWLTFMFAHQVILISKDTFERARRMPLCGRKVHLVYNGTPPIEFSTREEARAALCKEARDEFWVGTIGELTRNKGLSYLIDAAAILKKRGLPFTLCIIGEGEDRAALATSIAKNDLEQQVRLLGFVPHAAARLKAFDIFTLTSIKEGLPYVLLEAGAAGCAVVASRIPGATDIVDRETGILVEPRDPAAIADAIETLMRDPRYRQSMREKLRARVNERFSTQKMAQGIAEVYLI</sequence>
<evidence type="ECO:0000313" key="4">
    <source>
        <dbReference type="Proteomes" id="UP000177107"/>
    </source>
</evidence>
<organism evidence="3 4">
    <name type="scientific">Candidatus Kaiserbacteria bacterium RIFCSPHIGHO2_02_FULL_56_30</name>
    <dbReference type="NCBI Taxonomy" id="1798499"/>
    <lineage>
        <taxon>Bacteria</taxon>
        <taxon>Candidatus Kaiseribacteriota</taxon>
    </lineage>
</organism>
<evidence type="ECO:0000259" key="2">
    <source>
        <dbReference type="Pfam" id="PF13439"/>
    </source>
</evidence>
<dbReference type="PANTHER" id="PTHR12526:SF636">
    <property type="entry name" value="BLL3647 PROTEIN"/>
    <property type="match status" value="1"/>
</dbReference>
<dbReference type="STRING" id="1798499.A3C95_01185"/>
<dbReference type="Pfam" id="PF13439">
    <property type="entry name" value="Glyco_transf_4"/>
    <property type="match status" value="1"/>
</dbReference>
<evidence type="ECO:0000259" key="1">
    <source>
        <dbReference type="Pfam" id="PF00534"/>
    </source>
</evidence>
<dbReference type="GO" id="GO:0016757">
    <property type="term" value="F:glycosyltransferase activity"/>
    <property type="evidence" value="ECO:0007669"/>
    <property type="project" value="InterPro"/>
</dbReference>
<proteinExistence type="predicted"/>
<accession>A0A1F6E264</accession>
<dbReference type="EMBL" id="MFLM01000025">
    <property type="protein sequence ID" value="OGG67753.1"/>
    <property type="molecule type" value="Genomic_DNA"/>
</dbReference>
<feature type="domain" description="Glycosyltransferase subfamily 4-like N-terminal" evidence="2">
    <location>
        <begin position="18"/>
        <end position="187"/>
    </location>
</feature>
<dbReference type="Proteomes" id="UP000177107">
    <property type="component" value="Unassembled WGS sequence"/>
</dbReference>
<evidence type="ECO:0008006" key="5">
    <source>
        <dbReference type="Google" id="ProtNLM"/>
    </source>
</evidence>
<dbReference type="AlphaFoldDB" id="A0A1F6E264"/>
<gene>
    <name evidence="3" type="ORF">A3C95_01185</name>
</gene>
<feature type="domain" description="Glycosyl transferase family 1" evidence="1">
    <location>
        <begin position="208"/>
        <end position="360"/>
    </location>
</feature>
<comment type="caution">
    <text evidence="3">The sequence shown here is derived from an EMBL/GenBank/DDBJ whole genome shotgun (WGS) entry which is preliminary data.</text>
</comment>
<protein>
    <recommendedName>
        <fullName evidence="5">Glycosyltransferase subfamily 4-like N-terminal domain-containing protein</fullName>
    </recommendedName>
</protein>